<name>A0A1U7IU58_9CYAN</name>
<dbReference type="Proteomes" id="UP000185860">
    <property type="component" value="Unassembled WGS sequence"/>
</dbReference>
<accession>A0A1U7IU58</accession>
<gene>
    <name evidence="1" type="ORF">NIES2119_01555</name>
</gene>
<comment type="caution">
    <text evidence="1">The sequence shown here is derived from an EMBL/GenBank/DDBJ whole genome shotgun (WGS) entry which is preliminary data.</text>
</comment>
<dbReference type="AlphaFoldDB" id="A0A1U7IU58"/>
<sequence>MHFGIIACWQVGLRVQREIEHKKIPTPALYAGFALLHPVSTMREEQERSKALALLFLESPQRSRRSL</sequence>
<proteinExistence type="predicted"/>
<organism evidence="1 2">
    <name type="scientific">[Phormidium ambiguum] IAM M-71</name>
    <dbReference type="NCBI Taxonomy" id="454136"/>
    <lineage>
        <taxon>Bacteria</taxon>
        <taxon>Bacillati</taxon>
        <taxon>Cyanobacteriota</taxon>
        <taxon>Cyanophyceae</taxon>
        <taxon>Oscillatoriophycideae</taxon>
        <taxon>Aerosakkonematales</taxon>
        <taxon>Aerosakkonemataceae</taxon>
        <taxon>Floridanema</taxon>
    </lineage>
</organism>
<evidence type="ECO:0000313" key="2">
    <source>
        <dbReference type="Proteomes" id="UP000185860"/>
    </source>
</evidence>
<dbReference type="EMBL" id="MRCE01000001">
    <property type="protein sequence ID" value="OKH41015.1"/>
    <property type="molecule type" value="Genomic_DNA"/>
</dbReference>
<protein>
    <submittedName>
        <fullName evidence="1">Uncharacterized protein</fullName>
    </submittedName>
</protein>
<evidence type="ECO:0000313" key="1">
    <source>
        <dbReference type="EMBL" id="OKH41015.1"/>
    </source>
</evidence>
<reference evidence="1 2" key="1">
    <citation type="submission" date="2016-11" db="EMBL/GenBank/DDBJ databases">
        <title>Draft Genome Sequences of Nine Cyanobacterial Strains from Diverse Habitats.</title>
        <authorList>
            <person name="Zhu T."/>
            <person name="Hou S."/>
            <person name="Lu X."/>
            <person name="Hess W.R."/>
        </authorList>
    </citation>
    <scope>NUCLEOTIDE SEQUENCE [LARGE SCALE GENOMIC DNA]</scope>
    <source>
        <strain evidence="1 2">IAM M-71</strain>
    </source>
</reference>